<dbReference type="InterPro" id="IPR020547">
    <property type="entry name" value="ATP_synth_F1_esu_C"/>
</dbReference>
<dbReference type="EMBL" id="VSSQ01023554">
    <property type="protein sequence ID" value="MPM70574.1"/>
    <property type="molecule type" value="Genomic_DNA"/>
</dbReference>
<gene>
    <name evidence="14" type="primary">atpC_43</name>
    <name evidence="14" type="ORF">SDC9_117529</name>
</gene>
<keyword evidence="10" id="KW-0066">ATP synthesis</keyword>
<keyword evidence="7" id="KW-0406">Ion transport</keyword>
<keyword evidence="8" id="KW-0472">Membrane</keyword>
<evidence type="ECO:0000256" key="6">
    <source>
        <dbReference type="ARBA" id="ARBA00022781"/>
    </source>
</evidence>
<reference evidence="14" key="1">
    <citation type="submission" date="2019-08" db="EMBL/GenBank/DDBJ databases">
        <authorList>
            <person name="Kucharzyk K."/>
            <person name="Murdoch R.W."/>
            <person name="Higgins S."/>
            <person name="Loffler F."/>
        </authorList>
    </citation>
    <scope>NUCLEOTIDE SEQUENCE</scope>
</reference>
<keyword evidence="9" id="KW-0139">CF(1)</keyword>
<evidence type="ECO:0000256" key="7">
    <source>
        <dbReference type="ARBA" id="ARBA00023065"/>
    </source>
</evidence>
<dbReference type="Gene3D" id="1.20.5.440">
    <property type="entry name" value="ATP synthase delta/epsilon subunit, C-terminal domain"/>
    <property type="match status" value="1"/>
</dbReference>
<dbReference type="SUPFAM" id="SSF46604">
    <property type="entry name" value="Epsilon subunit of F1F0-ATP synthase C-terminal domain"/>
    <property type="match status" value="1"/>
</dbReference>
<comment type="caution">
    <text evidence="14">The sequence shown here is derived from an EMBL/GenBank/DDBJ whole genome shotgun (WGS) entry which is preliminary data.</text>
</comment>
<comment type="similarity">
    <text evidence="3">Belongs to the ATPase epsilon chain family.</text>
</comment>
<dbReference type="AlphaFoldDB" id="A0A645C8E5"/>
<evidence type="ECO:0000256" key="8">
    <source>
        <dbReference type="ARBA" id="ARBA00023136"/>
    </source>
</evidence>
<dbReference type="GO" id="GO:0045259">
    <property type="term" value="C:proton-transporting ATP synthase complex"/>
    <property type="evidence" value="ECO:0007669"/>
    <property type="project" value="UniProtKB-KW"/>
</dbReference>
<feature type="domain" description="ATP synthase F1 complex delta/epsilon subunit N-terminal" evidence="13">
    <location>
        <begin position="2"/>
        <end position="79"/>
    </location>
</feature>
<comment type="subcellular location">
    <subcellularLocation>
        <location evidence="2">Cell membrane</location>
        <topology evidence="2">Peripheral membrane protein</topology>
    </subcellularLocation>
</comment>
<feature type="coiled-coil region" evidence="11">
    <location>
        <begin position="88"/>
        <end position="115"/>
    </location>
</feature>
<evidence type="ECO:0000259" key="12">
    <source>
        <dbReference type="Pfam" id="PF00401"/>
    </source>
</evidence>
<dbReference type="InterPro" id="IPR036771">
    <property type="entry name" value="ATPsynth_dsu/esu_N"/>
</dbReference>
<evidence type="ECO:0000259" key="13">
    <source>
        <dbReference type="Pfam" id="PF02823"/>
    </source>
</evidence>
<dbReference type="GO" id="GO:0005886">
    <property type="term" value="C:plasma membrane"/>
    <property type="evidence" value="ECO:0007669"/>
    <property type="project" value="UniProtKB-SubCell"/>
</dbReference>
<keyword evidence="6" id="KW-0375">Hydrogen ion transport</keyword>
<evidence type="ECO:0000256" key="1">
    <source>
        <dbReference type="ARBA" id="ARBA00003543"/>
    </source>
</evidence>
<evidence type="ECO:0000256" key="3">
    <source>
        <dbReference type="ARBA" id="ARBA00005712"/>
    </source>
</evidence>
<dbReference type="Pfam" id="PF02823">
    <property type="entry name" value="ATP-synt_DE_N"/>
    <property type="match status" value="1"/>
</dbReference>
<dbReference type="FunFam" id="1.20.5.440:FF:000001">
    <property type="entry name" value="ATP synthase epsilon chain"/>
    <property type="match status" value="1"/>
</dbReference>
<dbReference type="HAMAP" id="MF_00530">
    <property type="entry name" value="ATP_synth_epsil_bac"/>
    <property type="match status" value="1"/>
</dbReference>
<keyword evidence="5" id="KW-1003">Cell membrane</keyword>
<dbReference type="SUPFAM" id="SSF51344">
    <property type="entry name" value="Epsilon subunit of F1F0-ATP synthase N-terminal domain"/>
    <property type="match status" value="1"/>
</dbReference>
<protein>
    <submittedName>
        <fullName evidence="14">ATP synthase epsilon chain</fullName>
    </submittedName>
</protein>
<organism evidence="14">
    <name type="scientific">bioreactor metagenome</name>
    <dbReference type="NCBI Taxonomy" id="1076179"/>
    <lineage>
        <taxon>unclassified sequences</taxon>
        <taxon>metagenomes</taxon>
        <taxon>ecological metagenomes</taxon>
    </lineage>
</organism>
<proteinExistence type="inferred from homology"/>
<keyword evidence="11" id="KW-0175">Coiled coil</keyword>
<dbReference type="InterPro" id="IPR020546">
    <property type="entry name" value="ATP_synth_F1_dsu/esu_N"/>
</dbReference>
<accession>A0A645C8E5</accession>
<dbReference type="CDD" id="cd12152">
    <property type="entry name" value="F1-ATPase_delta"/>
    <property type="match status" value="1"/>
</dbReference>
<dbReference type="Pfam" id="PF00401">
    <property type="entry name" value="ATP-synt_DE"/>
    <property type="match status" value="1"/>
</dbReference>
<dbReference type="PANTHER" id="PTHR13822:SF10">
    <property type="entry name" value="ATP SYNTHASE EPSILON CHAIN, CHLOROPLASTIC"/>
    <property type="match status" value="1"/>
</dbReference>
<dbReference type="GO" id="GO:0046933">
    <property type="term" value="F:proton-transporting ATP synthase activity, rotational mechanism"/>
    <property type="evidence" value="ECO:0007669"/>
    <property type="project" value="InterPro"/>
</dbReference>
<name>A0A645C8E5_9ZZZZ</name>
<dbReference type="Gene3D" id="2.60.15.10">
    <property type="entry name" value="F0F1 ATP synthase delta/epsilon subunit, N-terminal"/>
    <property type="match status" value="1"/>
</dbReference>
<evidence type="ECO:0000256" key="10">
    <source>
        <dbReference type="ARBA" id="ARBA00023310"/>
    </source>
</evidence>
<evidence type="ECO:0000256" key="9">
    <source>
        <dbReference type="ARBA" id="ARBA00023196"/>
    </source>
</evidence>
<dbReference type="NCBIfam" id="TIGR01216">
    <property type="entry name" value="ATP_synt_epsi"/>
    <property type="match status" value="1"/>
</dbReference>
<sequence length="130" mass="14532">MIHCKIVTPLGQYKECDTTILNVKNQLGEMGILPNHVPLVTMLEISKMSTIEDGVKNEYAIGGGLLYFQDNEAMILVDSIESKDEIEAERALAAKLRAEERLNQADNSMDARRAELALKRAMNRLKVKGE</sequence>
<evidence type="ECO:0000256" key="11">
    <source>
        <dbReference type="SAM" id="Coils"/>
    </source>
</evidence>
<evidence type="ECO:0000313" key="14">
    <source>
        <dbReference type="EMBL" id="MPM70574.1"/>
    </source>
</evidence>
<evidence type="ECO:0000256" key="2">
    <source>
        <dbReference type="ARBA" id="ARBA00004202"/>
    </source>
</evidence>
<dbReference type="PANTHER" id="PTHR13822">
    <property type="entry name" value="ATP SYNTHASE DELTA/EPSILON CHAIN"/>
    <property type="match status" value="1"/>
</dbReference>
<dbReference type="InterPro" id="IPR001469">
    <property type="entry name" value="ATP_synth_F1_dsu/esu"/>
</dbReference>
<dbReference type="InterPro" id="IPR036794">
    <property type="entry name" value="ATP_F1_dsu/esu_C_sf"/>
</dbReference>
<feature type="domain" description="ATP synthase epsilon subunit C-terminal" evidence="12">
    <location>
        <begin position="84"/>
        <end position="128"/>
    </location>
</feature>
<evidence type="ECO:0000256" key="4">
    <source>
        <dbReference type="ARBA" id="ARBA00022448"/>
    </source>
</evidence>
<comment type="function">
    <text evidence="1">Produces ATP from ADP in the presence of a proton gradient across the membrane.</text>
</comment>
<evidence type="ECO:0000256" key="5">
    <source>
        <dbReference type="ARBA" id="ARBA00022475"/>
    </source>
</evidence>
<keyword evidence="4" id="KW-0813">Transport</keyword>